<dbReference type="InterPro" id="IPR034294">
    <property type="entry name" value="Aquaporin_transptr"/>
</dbReference>
<keyword evidence="7 10" id="KW-0472">Membrane</keyword>
<dbReference type="Gene3D" id="1.20.1080.10">
    <property type="entry name" value="Glycerol uptake facilitator protein"/>
    <property type="match status" value="1"/>
</dbReference>
<comment type="similarity">
    <text evidence="2 8">Belongs to the MIP/aquaporin (TC 1.A.8) family.</text>
</comment>
<organism evidence="11 12">
    <name type="scientific">Cellulomonas fulva</name>
    <dbReference type="NCBI Taxonomy" id="2835530"/>
    <lineage>
        <taxon>Bacteria</taxon>
        <taxon>Bacillati</taxon>
        <taxon>Actinomycetota</taxon>
        <taxon>Actinomycetes</taxon>
        <taxon>Micrococcales</taxon>
        <taxon>Cellulomonadaceae</taxon>
        <taxon>Cellulomonas</taxon>
    </lineage>
</organism>
<dbReference type="Proteomes" id="UP000722125">
    <property type="component" value="Unassembled WGS sequence"/>
</dbReference>
<sequence>MSQDPTPGAAEPQEPVASTPAAESVAPAPAAEPVAPAPAPAPAAAAAPAAPPSAPAPAPQPEPALDAYVVPAGTVVVDGPSLVGRLGAELFGTFFLVLAGLGVALYAGLGAIGGGSGLAVALAFGIAVIGGAAAVGHISGGHFNPAVTLGAAIAGRTSWRDVLPYWLVQLVGGALGAAVVFIAVPSALPALVVQEDPSVRSFFSGLANGYGEHSPLSTASTNQAEFSLFAAILVELVVTAVFVGVILGVTDRRADSKIAPIVIGLTLTALILVAMPVTNASLNPARSLAAAIFAESWAWKQLWVFFVGPLLGAALAGIVYRAFAAEPPEQDNLLEEDDVYVTQEDVVVVEERTA</sequence>
<evidence type="ECO:0000256" key="8">
    <source>
        <dbReference type="RuleBase" id="RU000477"/>
    </source>
</evidence>
<dbReference type="InterPro" id="IPR000425">
    <property type="entry name" value="MIP"/>
</dbReference>
<evidence type="ECO:0000256" key="7">
    <source>
        <dbReference type="ARBA" id="ARBA00023136"/>
    </source>
</evidence>
<keyword evidence="12" id="KW-1185">Reference proteome</keyword>
<keyword evidence="5 8" id="KW-0812">Transmembrane</keyword>
<evidence type="ECO:0000256" key="9">
    <source>
        <dbReference type="SAM" id="MobiDB-lite"/>
    </source>
</evidence>
<proteinExistence type="inferred from homology"/>
<dbReference type="NCBIfam" id="TIGR00861">
    <property type="entry name" value="MIP"/>
    <property type="match status" value="1"/>
</dbReference>
<evidence type="ECO:0000256" key="10">
    <source>
        <dbReference type="SAM" id="Phobius"/>
    </source>
</evidence>
<evidence type="ECO:0000313" key="11">
    <source>
        <dbReference type="EMBL" id="MBT0994423.1"/>
    </source>
</evidence>
<feature type="region of interest" description="Disordered" evidence="9">
    <location>
        <begin position="1"/>
        <end position="60"/>
    </location>
</feature>
<name>A0ABS5TZ45_9CELL</name>
<dbReference type="RefSeq" id="WP_214349469.1">
    <property type="nucleotide sequence ID" value="NZ_JAHBOH010000001.1"/>
</dbReference>
<dbReference type="EMBL" id="JAHBOH010000001">
    <property type="protein sequence ID" value="MBT0994423.1"/>
    <property type="molecule type" value="Genomic_DNA"/>
</dbReference>
<dbReference type="PROSITE" id="PS00221">
    <property type="entry name" value="MIP"/>
    <property type="match status" value="1"/>
</dbReference>
<dbReference type="PANTHER" id="PTHR19139:SF199">
    <property type="entry name" value="MIP17260P"/>
    <property type="match status" value="1"/>
</dbReference>
<dbReference type="Pfam" id="PF00230">
    <property type="entry name" value="MIP"/>
    <property type="match status" value="1"/>
</dbReference>
<dbReference type="PANTHER" id="PTHR19139">
    <property type="entry name" value="AQUAPORIN TRANSPORTER"/>
    <property type="match status" value="1"/>
</dbReference>
<gene>
    <name evidence="11" type="ORF">KIN34_09005</name>
</gene>
<dbReference type="InterPro" id="IPR023271">
    <property type="entry name" value="Aquaporin-like"/>
</dbReference>
<feature type="compositionally biased region" description="Low complexity" evidence="9">
    <location>
        <begin position="15"/>
        <end position="34"/>
    </location>
</feature>
<dbReference type="InterPro" id="IPR022357">
    <property type="entry name" value="MIP_CS"/>
</dbReference>
<evidence type="ECO:0000256" key="5">
    <source>
        <dbReference type="ARBA" id="ARBA00022692"/>
    </source>
</evidence>
<evidence type="ECO:0000256" key="2">
    <source>
        <dbReference type="ARBA" id="ARBA00006175"/>
    </source>
</evidence>
<keyword evidence="4" id="KW-1003">Cell membrane</keyword>
<feature type="transmembrane region" description="Helical" evidence="10">
    <location>
        <begin position="261"/>
        <end position="282"/>
    </location>
</feature>
<keyword evidence="6 10" id="KW-1133">Transmembrane helix</keyword>
<evidence type="ECO:0000256" key="6">
    <source>
        <dbReference type="ARBA" id="ARBA00022989"/>
    </source>
</evidence>
<feature type="transmembrane region" description="Helical" evidence="10">
    <location>
        <begin position="90"/>
        <end position="112"/>
    </location>
</feature>
<feature type="transmembrane region" description="Helical" evidence="10">
    <location>
        <begin position="162"/>
        <end position="184"/>
    </location>
</feature>
<feature type="transmembrane region" description="Helical" evidence="10">
    <location>
        <begin position="302"/>
        <end position="323"/>
    </location>
</feature>
<accession>A0ABS5TZ45</accession>
<dbReference type="SUPFAM" id="SSF81338">
    <property type="entry name" value="Aquaporin-like"/>
    <property type="match status" value="1"/>
</dbReference>
<feature type="compositionally biased region" description="Pro residues" evidence="9">
    <location>
        <begin position="49"/>
        <end position="60"/>
    </location>
</feature>
<feature type="transmembrane region" description="Helical" evidence="10">
    <location>
        <begin position="226"/>
        <end position="249"/>
    </location>
</feature>
<evidence type="ECO:0000313" key="12">
    <source>
        <dbReference type="Proteomes" id="UP000722125"/>
    </source>
</evidence>
<keyword evidence="3 8" id="KW-0813">Transport</keyword>
<comment type="caution">
    <text evidence="11">The sequence shown here is derived from an EMBL/GenBank/DDBJ whole genome shotgun (WGS) entry which is preliminary data.</text>
</comment>
<comment type="subcellular location">
    <subcellularLocation>
        <location evidence="1">Cell membrane</location>
        <topology evidence="1">Multi-pass membrane protein</topology>
    </subcellularLocation>
</comment>
<evidence type="ECO:0000256" key="4">
    <source>
        <dbReference type="ARBA" id="ARBA00022475"/>
    </source>
</evidence>
<protein>
    <submittedName>
        <fullName evidence="11">MIP family channel protein</fullName>
    </submittedName>
</protein>
<evidence type="ECO:0000256" key="1">
    <source>
        <dbReference type="ARBA" id="ARBA00004651"/>
    </source>
</evidence>
<dbReference type="PRINTS" id="PR00783">
    <property type="entry name" value="MINTRINSICP"/>
</dbReference>
<evidence type="ECO:0000256" key="3">
    <source>
        <dbReference type="ARBA" id="ARBA00022448"/>
    </source>
</evidence>
<feature type="transmembrane region" description="Helical" evidence="10">
    <location>
        <begin position="118"/>
        <end position="141"/>
    </location>
</feature>
<reference evidence="11 12" key="1">
    <citation type="submission" date="2021-05" db="EMBL/GenBank/DDBJ databases">
        <title>Description of Cellulomonas sp. DKR-3 sp. nov.</title>
        <authorList>
            <person name="Dahal R.H."/>
            <person name="Chaudhary D.K."/>
        </authorList>
    </citation>
    <scope>NUCLEOTIDE SEQUENCE [LARGE SCALE GENOMIC DNA]</scope>
    <source>
        <strain evidence="11 12">DKR-3</strain>
    </source>
</reference>